<evidence type="ECO:0000259" key="10">
    <source>
        <dbReference type="PROSITE" id="PS51322"/>
    </source>
</evidence>
<dbReference type="InterPro" id="IPR052070">
    <property type="entry name" value="ESCRT-I_UEV_domain"/>
</dbReference>
<dbReference type="EMBL" id="HE650829">
    <property type="protein sequence ID" value="CCF60006.1"/>
    <property type="molecule type" value="Genomic_DNA"/>
</dbReference>
<feature type="domain" description="SB" evidence="9">
    <location>
        <begin position="345"/>
        <end position="409"/>
    </location>
</feature>
<evidence type="ECO:0000256" key="2">
    <source>
        <dbReference type="ARBA" id="ARBA00009594"/>
    </source>
</evidence>
<dbReference type="SUPFAM" id="SSF140111">
    <property type="entry name" value="Endosomal sorting complex assembly domain"/>
    <property type="match status" value="1"/>
</dbReference>
<comment type="similarity">
    <text evidence="2">Belongs to the ubiquitin-conjugating enzyme family. UEV subfamily.</text>
</comment>
<dbReference type="SUPFAM" id="SSF54495">
    <property type="entry name" value="UBC-like"/>
    <property type="match status" value="1"/>
</dbReference>
<dbReference type="InterPro" id="IPR016135">
    <property type="entry name" value="UBQ-conjugating_enzyme/RWD"/>
</dbReference>
<evidence type="ECO:0000256" key="5">
    <source>
        <dbReference type="ARBA" id="ARBA00022927"/>
    </source>
</evidence>
<dbReference type="RefSeq" id="XP_003959141.1">
    <property type="nucleotide sequence ID" value="XM_003959092.1"/>
</dbReference>
<dbReference type="GO" id="GO:0000813">
    <property type="term" value="C:ESCRT I complex"/>
    <property type="evidence" value="ECO:0007669"/>
    <property type="project" value="TreeGrafter"/>
</dbReference>
<dbReference type="InterPro" id="IPR017916">
    <property type="entry name" value="SB_dom"/>
</dbReference>
<feature type="region of interest" description="Disordered" evidence="8">
    <location>
        <begin position="177"/>
        <end position="220"/>
    </location>
</feature>
<dbReference type="GO" id="GO:0072666">
    <property type="term" value="P:establishment of protein localization to vacuole"/>
    <property type="evidence" value="ECO:0007669"/>
    <property type="project" value="UniProtKB-ARBA"/>
</dbReference>
<dbReference type="STRING" id="1071382.H2B056"/>
<dbReference type="PROSITE" id="PS51312">
    <property type="entry name" value="SB"/>
    <property type="match status" value="1"/>
</dbReference>
<dbReference type="OrthoDB" id="306304at2759"/>
<evidence type="ECO:0000256" key="1">
    <source>
        <dbReference type="ARBA" id="ARBA00004177"/>
    </source>
</evidence>
<dbReference type="Pfam" id="PF05743">
    <property type="entry name" value="UEV"/>
    <property type="match status" value="1"/>
</dbReference>
<dbReference type="InterPro" id="IPR008883">
    <property type="entry name" value="UEV_N"/>
</dbReference>
<dbReference type="eggNOG" id="KOG2391">
    <property type="taxonomic scope" value="Eukaryota"/>
</dbReference>
<evidence type="ECO:0000259" key="9">
    <source>
        <dbReference type="PROSITE" id="PS51312"/>
    </source>
</evidence>
<keyword evidence="4" id="KW-0967">Endosome</keyword>
<dbReference type="Gene3D" id="3.10.110.10">
    <property type="entry name" value="Ubiquitin Conjugating Enzyme"/>
    <property type="match status" value="1"/>
</dbReference>
<dbReference type="PANTHER" id="PTHR23306">
    <property type="entry name" value="TUMOR SUSCEPTIBILITY GENE 101 PROTEIN-RELATED"/>
    <property type="match status" value="1"/>
</dbReference>
<gene>
    <name evidence="11" type="primary">KAFR0I02270</name>
    <name evidence="11" type="ORF">KAFR_0I02270</name>
</gene>
<dbReference type="PANTHER" id="PTHR23306:SF3">
    <property type="entry name" value="TUMOR SUPPRESSOR PROTEIN 101"/>
    <property type="match status" value="1"/>
</dbReference>
<evidence type="ECO:0000313" key="11">
    <source>
        <dbReference type="EMBL" id="CCF60006.1"/>
    </source>
</evidence>
<feature type="compositionally biased region" description="Polar residues" evidence="8">
    <location>
        <begin position="207"/>
        <end position="220"/>
    </location>
</feature>
<dbReference type="KEGG" id="kaf:KAFR_0I02270"/>
<reference evidence="11 12" key="1">
    <citation type="journal article" date="2011" name="Proc. Natl. Acad. Sci. U.S.A.">
        <title>Evolutionary erosion of yeast sex chromosomes by mating-type switching accidents.</title>
        <authorList>
            <person name="Gordon J.L."/>
            <person name="Armisen D."/>
            <person name="Proux-Wera E."/>
            <person name="Oheigeartaigh S.S."/>
            <person name="Byrne K.P."/>
            <person name="Wolfe K.H."/>
        </authorList>
    </citation>
    <scope>NUCLEOTIDE SEQUENCE [LARGE SCALE GENOMIC DNA]</scope>
    <source>
        <strain evidence="12">ATCC 22294 / BCRC 22015 / CBS 2517 / CECT 1963 / NBRC 1671 / NRRL Y-8276</strain>
    </source>
</reference>
<dbReference type="CDD" id="cd11685">
    <property type="entry name" value="UEV_TSG101-like"/>
    <property type="match status" value="1"/>
</dbReference>
<sequence>MSVSNNNTGIPDSVVKWLFQVSNQIYSNNSRQIFNDSLLILSHFKNLRPRTRVFTDYQGKSNLLLCIYGDFTNTVTNLQVPFLIWVPVNYPSEHPIVNINMETLGTQLKINLGPHVDSNGTIYLPCFEKPQCTLHDCLMGLLNILDHESLFIAERAPPILPPKPHDISHQLQKLKLDATPPPLPELPPGHTRRNEVLSPPPIPERLPSNTPSKIPTRPTVTNSPKVELARVAKVNKKEHSEVPDFMDQEQRTNSHDAILSNLNDLIGVISENEKNLITNELNRFDTSNLVTSIKNNLDFETNSIENFQNIIKNYSIQLHEKINDLKKFEDKQLNKVYDDVIVHETVAMKQIYDMVCKDYALDDSIKLCVNLLNKGILTLDLFVKTVRNLSREQFLVRFHIRKLYNILEE</sequence>
<dbReference type="GO" id="GO:0043130">
    <property type="term" value="F:ubiquitin binding"/>
    <property type="evidence" value="ECO:0007669"/>
    <property type="project" value="TreeGrafter"/>
</dbReference>
<evidence type="ECO:0000256" key="7">
    <source>
        <dbReference type="PROSITE-ProRule" id="PRU00644"/>
    </source>
</evidence>
<proteinExistence type="inferred from homology"/>
<dbReference type="Gene3D" id="6.10.140.820">
    <property type="match status" value="1"/>
</dbReference>
<dbReference type="PROSITE" id="PS51322">
    <property type="entry name" value="UEV"/>
    <property type="match status" value="1"/>
</dbReference>
<dbReference type="Pfam" id="PF09454">
    <property type="entry name" value="Vps23_core"/>
    <property type="match status" value="1"/>
</dbReference>
<dbReference type="Proteomes" id="UP000005220">
    <property type="component" value="Chromosome 9"/>
</dbReference>
<comment type="subcellular location">
    <subcellularLocation>
        <location evidence="1">Endosome</location>
    </subcellularLocation>
</comment>
<evidence type="ECO:0000256" key="4">
    <source>
        <dbReference type="ARBA" id="ARBA00022753"/>
    </source>
</evidence>
<keyword evidence="3 7" id="KW-0813">Transport</keyword>
<name>H2B056_KAZAF</name>
<dbReference type="FunCoup" id="H2B056">
    <property type="interactions" value="632"/>
</dbReference>
<dbReference type="AlphaFoldDB" id="H2B056"/>
<evidence type="ECO:0008006" key="13">
    <source>
        <dbReference type="Google" id="ProtNLM"/>
    </source>
</evidence>
<protein>
    <recommendedName>
        <fullName evidence="13">UEV domain-containing protein</fullName>
    </recommendedName>
</protein>
<keyword evidence="12" id="KW-1185">Reference proteome</keyword>
<feature type="domain" description="UEV" evidence="10">
    <location>
        <begin position="14"/>
        <end position="164"/>
    </location>
</feature>
<dbReference type="InParanoid" id="H2B056"/>
<evidence type="ECO:0000313" key="12">
    <source>
        <dbReference type="Proteomes" id="UP000005220"/>
    </source>
</evidence>
<dbReference type="GeneID" id="13883719"/>
<dbReference type="GO" id="GO:0043162">
    <property type="term" value="P:ubiquitin-dependent protein catabolic process via the multivesicular body sorting pathway"/>
    <property type="evidence" value="ECO:0007669"/>
    <property type="project" value="UniProtKB-ARBA"/>
</dbReference>
<evidence type="ECO:0000256" key="6">
    <source>
        <dbReference type="ARBA" id="ARBA00023054"/>
    </source>
</evidence>
<dbReference type="GO" id="GO:0006886">
    <property type="term" value="P:intracellular protein transport"/>
    <property type="evidence" value="ECO:0007669"/>
    <property type="project" value="UniProtKB-ARBA"/>
</dbReference>
<keyword evidence="5 7" id="KW-0653">Protein transport</keyword>
<organism evidence="11 12">
    <name type="scientific">Kazachstania africana (strain ATCC 22294 / BCRC 22015 / CBS 2517 / CECT 1963 / NBRC 1671 / NRRL Y-8276)</name>
    <name type="common">Yeast</name>
    <name type="synonym">Kluyveromyces africanus</name>
    <dbReference type="NCBI Taxonomy" id="1071382"/>
    <lineage>
        <taxon>Eukaryota</taxon>
        <taxon>Fungi</taxon>
        <taxon>Dikarya</taxon>
        <taxon>Ascomycota</taxon>
        <taxon>Saccharomycotina</taxon>
        <taxon>Saccharomycetes</taxon>
        <taxon>Saccharomycetales</taxon>
        <taxon>Saccharomycetaceae</taxon>
        <taxon>Kazachstania</taxon>
    </lineage>
</organism>
<evidence type="ECO:0000256" key="3">
    <source>
        <dbReference type="ARBA" id="ARBA00022448"/>
    </source>
</evidence>
<dbReference type="HOGENOM" id="CLU_046554_0_0_1"/>
<dbReference type="InterPro" id="IPR037202">
    <property type="entry name" value="ESCRT_assembly_dom"/>
</dbReference>
<accession>H2B056</accession>
<evidence type="ECO:0000256" key="8">
    <source>
        <dbReference type="SAM" id="MobiDB-lite"/>
    </source>
</evidence>
<keyword evidence="6" id="KW-0175">Coiled coil</keyword>